<dbReference type="Proteomes" id="UP001066276">
    <property type="component" value="Chromosome 10"/>
</dbReference>
<evidence type="ECO:0000313" key="3">
    <source>
        <dbReference type="Proteomes" id="UP001066276"/>
    </source>
</evidence>
<evidence type="ECO:0000256" key="1">
    <source>
        <dbReference type="SAM" id="MobiDB-lite"/>
    </source>
</evidence>
<keyword evidence="3" id="KW-1185">Reference proteome</keyword>
<dbReference type="AlphaFoldDB" id="A0AAV7MAE2"/>
<protein>
    <submittedName>
        <fullName evidence="2">Uncharacterized protein</fullName>
    </submittedName>
</protein>
<comment type="caution">
    <text evidence="2">The sequence shown here is derived from an EMBL/GenBank/DDBJ whole genome shotgun (WGS) entry which is preliminary data.</text>
</comment>
<feature type="compositionally biased region" description="Basic and acidic residues" evidence="1">
    <location>
        <begin position="83"/>
        <end position="97"/>
    </location>
</feature>
<feature type="compositionally biased region" description="Low complexity" evidence="1">
    <location>
        <begin position="56"/>
        <end position="72"/>
    </location>
</feature>
<name>A0AAV7MAE2_PLEWA</name>
<gene>
    <name evidence="2" type="ORF">NDU88_005776</name>
</gene>
<sequence length="223" mass="23130">MTMLHSAWPICTVGVKGGATAGSRPPHLTRSRRAQATSCGGPGDKAQAARARRCGPARPPGSGSPAGEPARAQAPSGGRGTRGRPERLDRALTRPEPARPPPPRGTGTANRVDRSGHDPSAGAALPHLAHPVSRPTERGAVKSLSAARECRAPGRRIRLHQESMGFGAPALQEKMRGGPAGPPHCRAWLAPAPVRAAGPQCRSLVRAPTSAAGPPWSQRVRAR</sequence>
<proteinExistence type="predicted"/>
<reference evidence="2" key="1">
    <citation type="journal article" date="2022" name="bioRxiv">
        <title>Sequencing and chromosome-scale assembly of the giantPleurodeles waltlgenome.</title>
        <authorList>
            <person name="Brown T."/>
            <person name="Elewa A."/>
            <person name="Iarovenko S."/>
            <person name="Subramanian E."/>
            <person name="Araus A.J."/>
            <person name="Petzold A."/>
            <person name="Susuki M."/>
            <person name="Suzuki K.-i.T."/>
            <person name="Hayashi T."/>
            <person name="Toyoda A."/>
            <person name="Oliveira C."/>
            <person name="Osipova E."/>
            <person name="Leigh N.D."/>
            <person name="Simon A."/>
            <person name="Yun M.H."/>
        </authorList>
    </citation>
    <scope>NUCLEOTIDE SEQUENCE</scope>
    <source>
        <strain evidence="2">20211129_DDA</strain>
        <tissue evidence="2">Liver</tissue>
    </source>
</reference>
<evidence type="ECO:0000313" key="2">
    <source>
        <dbReference type="EMBL" id="KAJ1100695.1"/>
    </source>
</evidence>
<dbReference type="EMBL" id="JANPWB010000014">
    <property type="protein sequence ID" value="KAJ1100695.1"/>
    <property type="molecule type" value="Genomic_DNA"/>
</dbReference>
<organism evidence="2 3">
    <name type="scientific">Pleurodeles waltl</name>
    <name type="common">Iberian ribbed newt</name>
    <dbReference type="NCBI Taxonomy" id="8319"/>
    <lineage>
        <taxon>Eukaryota</taxon>
        <taxon>Metazoa</taxon>
        <taxon>Chordata</taxon>
        <taxon>Craniata</taxon>
        <taxon>Vertebrata</taxon>
        <taxon>Euteleostomi</taxon>
        <taxon>Amphibia</taxon>
        <taxon>Batrachia</taxon>
        <taxon>Caudata</taxon>
        <taxon>Salamandroidea</taxon>
        <taxon>Salamandridae</taxon>
        <taxon>Pleurodelinae</taxon>
        <taxon>Pleurodeles</taxon>
    </lineage>
</organism>
<feature type="region of interest" description="Disordered" evidence="1">
    <location>
        <begin position="14"/>
        <end position="164"/>
    </location>
</feature>
<accession>A0AAV7MAE2</accession>